<keyword evidence="1" id="KW-0472">Membrane</keyword>
<dbReference type="RefSeq" id="WP_152889611.1">
    <property type="nucleotide sequence ID" value="NZ_WHJC01000105.1"/>
</dbReference>
<gene>
    <name evidence="2" type="ORF">GBZ86_08440</name>
</gene>
<dbReference type="AlphaFoldDB" id="A0A6I1MK70"/>
<evidence type="ECO:0000256" key="1">
    <source>
        <dbReference type="SAM" id="Phobius"/>
    </source>
</evidence>
<feature type="transmembrane region" description="Helical" evidence="1">
    <location>
        <begin position="167"/>
        <end position="187"/>
    </location>
</feature>
<organism evidence="2 3">
    <name type="scientific">Clostridium tarantellae</name>
    <dbReference type="NCBI Taxonomy" id="39493"/>
    <lineage>
        <taxon>Bacteria</taxon>
        <taxon>Bacillati</taxon>
        <taxon>Bacillota</taxon>
        <taxon>Clostridia</taxon>
        <taxon>Eubacteriales</taxon>
        <taxon>Clostridiaceae</taxon>
        <taxon>Clostridium</taxon>
    </lineage>
</organism>
<evidence type="ECO:0000313" key="3">
    <source>
        <dbReference type="Proteomes" id="UP000430345"/>
    </source>
</evidence>
<feature type="transmembrane region" description="Helical" evidence="1">
    <location>
        <begin position="6"/>
        <end position="27"/>
    </location>
</feature>
<keyword evidence="1" id="KW-0812">Transmembrane</keyword>
<feature type="transmembrane region" description="Helical" evidence="1">
    <location>
        <begin position="92"/>
        <end position="118"/>
    </location>
</feature>
<reference evidence="2 3" key="1">
    <citation type="submission" date="2019-10" db="EMBL/GenBank/DDBJ databases">
        <title>The Genome Sequence of Clostridium tarantellae Isolated from Fish Brain.</title>
        <authorList>
            <person name="Bano L."/>
            <person name="Kiel M."/>
            <person name="Sales G."/>
            <person name="Doxey A.C."/>
            <person name="Mansfield M.J."/>
            <person name="Schiavone M."/>
            <person name="Rossetto O."/>
            <person name="Pirazzini M."/>
            <person name="Dobrindt U."/>
            <person name="Montecucco C."/>
        </authorList>
    </citation>
    <scope>NUCLEOTIDE SEQUENCE [LARGE SCALE GENOMIC DNA]</scope>
    <source>
        <strain evidence="2 3">DSM 3997</strain>
    </source>
</reference>
<dbReference type="OrthoDB" id="1926852at2"/>
<dbReference type="InterPro" id="IPR045350">
    <property type="entry name" value="DUF5968"/>
</dbReference>
<dbReference type="EMBL" id="WHJC01000105">
    <property type="protein sequence ID" value="MPQ43785.1"/>
    <property type="molecule type" value="Genomic_DNA"/>
</dbReference>
<feature type="transmembrane region" description="Helical" evidence="1">
    <location>
        <begin position="223"/>
        <end position="239"/>
    </location>
</feature>
<evidence type="ECO:0000313" key="2">
    <source>
        <dbReference type="EMBL" id="MPQ43785.1"/>
    </source>
</evidence>
<proteinExistence type="predicted"/>
<feature type="transmembrane region" description="Helical" evidence="1">
    <location>
        <begin position="139"/>
        <end position="161"/>
    </location>
</feature>
<name>A0A6I1MK70_9CLOT</name>
<feature type="transmembrane region" description="Helical" evidence="1">
    <location>
        <begin position="48"/>
        <end position="72"/>
    </location>
</feature>
<feature type="transmembrane region" description="Helical" evidence="1">
    <location>
        <begin position="199"/>
        <end position="217"/>
    </location>
</feature>
<keyword evidence="3" id="KW-1185">Reference proteome</keyword>
<accession>A0A6I1MK70</accession>
<dbReference type="Proteomes" id="UP000430345">
    <property type="component" value="Unassembled WGS sequence"/>
</dbReference>
<comment type="caution">
    <text evidence="2">The sequence shown here is derived from an EMBL/GenBank/DDBJ whole genome shotgun (WGS) entry which is preliminary data.</text>
</comment>
<keyword evidence="1" id="KW-1133">Transmembrane helix</keyword>
<dbReference type="Pfam" id="PF19393">
    <property type="entry name" value="DUF5968"/>
    <property type="match status" value="1"/>
</dbReference>
<sequence length="241" mass="27713">MDYLKILTLVLLIIYTSILYLPMRFSIKNSTVIKRSCLSISSLINSKINIAWEGIKVIYIVIIGLLPVIFIYNKGYVFYYNIFSGNKIWQSIVLLILSIITIIEITFFISIVIVNIVMGKDSRMEMSKVSWIKFDKNNPMYTALVRPIIFAIVEIILYYFIFLGLLVNLANLPLVISIYIIAFLYSISRIIATKNISQGLIYGTFSFILNLLGGALIFYSGCLIYTIILYIIYYMLIAFKE</sequence>
<protein>
    <submittedName>
        <fullName evidence="2">Uncharacterized protein</fullName>
    </submittedName>
</protein>
<dbReference type="NCBIfam" id="NF038292">
    <property type="entry name" value="SagF_ScfC"/>
    <property type="match status" value="1"/>
</dbReference>